<protein>
    <submittedName>
        <fullName evidence="2">Nucleoside phosphorylase</fullName>
    </submittedName>
</protein>
<dbReference type="SUPFAM" id="SSF53167">
    <property type="entry name" value="Purine and uridine phosphorylases"/>
    <property type="match status" value="1"/>
</dbReference>
<dbReference type="GO" id="GO:0008930">
    <property type="term" value="F:methylthioadenosine nucleosidase activity"/>
    <property type="evidence" value="ECO:0007669"/>
    <property type="project" value="TreeGrafter"/>
</dbReference>
<organism evidence="2 3">
    <name type="scientific">Corynebacterium poyangense</name>
    <dbReference type="NCBI Taxonomy" id="2684405"/>
    <lineage>
        <taxon>Bacteria</taxon>
        <taxon>Bacillati</taxon>
        <taxon>Actinomycetota</taxon>
        <taxon>Actinomycetes</taxon>
        <taxon>Mycobacteriales</taxon>
        <taxon>Corynebacteriaceae</taxon>
        <taxon>Corynebacterium</taxon>
    </lineage>
</organism>
<gene>
    <name evidence="2" type="ORF">GP475_01690</name>
</gene>
<dbReference type="Proteomes" id="UP000516320">
    <property type="component" value="Chromosome"/>
</dbReference>
<accession>A0A7H0SLQ8</accession>
<name>A0A7H0SLQ8_9CORY</name>
<dbReference type="GO" id="GO:0009116">
    <property type="term" value="P:nucleoside metabolic process"/>
    <property type="evidence" value="ECO:0007669"/>
    <property type="project" value="InterPro"/>
</dbReference>
<evidence type="ECO:0000313" key="2">
    <source>
        <dbReference type="EMBL" id="QNQ89483.1"/>
    </source>
</evidence>
<dbReference type="AlphaFoldDB" id="A0A7H0SLQ8"/>
<dbReference type="Gene3D" id="3.40.50.1580">
    <property type="entry name" value="Nucleoside phosphorylase domain"/>
    <property type="match status" value="1"/>
</dbReference>
<dbReference type="GO" id="GO:0008782">
    <property type="term" value="F:adenosylhomocysteine nucleosidase activity"/>
    <property type="evidence" value="ECO:0007669"/>
    <property type="project" value="TreeGrafter"/>
</dbReference>
<dbReference type="RefSeq" id="WP_187974938.1">
    <property type="nucleotide sequence ID" value="NZ_CP046884.1"/>
</dbReference>
<proteinExistence type="predicted"/>
<keyword evidence="3" id="KW-1185">Reference proteome</keyword>
<dbReference type="PANTHER" id="PTHR46832:SF1">
    <property type="entry name" value="5'-METHYLTHIOADENOSINE_S-ADENOSYLHOMOCYSTEINE NUCLEOSIDASE"/>
    <property type="match status" value="1"/>
</dbReference>
<dbReference type="EMBL" id="CP046884">
    <property type="protein sequence ID" value="QNQ89483.1"/>
    <property type="molecule type" value="Genomic_DNA"/>
</dbReference>
<dbReference type="Pfam" id="PF01048">
    <property type="entry name" value="PNP_UDP_1"/>
    <property type="match status" value="1"/>
</dbReference>
<reference evidence="2 3" key="1">
    <citation type="submission" date="2019-12" db="EMBL/GenBank/DDBJ databases">
        <title>Corynebacterium sp. nov., isolated from feces of the Anser Albifrons in China.</title>
        <authorList>
            <person name="Liu Q."/>
        </authorList>
    </citation>
    <scope>NUCLEOTIDE SEQUENCE [LARGE SCALE GENOMIC DNA]</scope>
    <source>
        <strain evidence="2 3">4H37-19</strain>
    </source>
</reference>
<dbReference type="InterPro" id="IPR000845">
    <property type="entry name" value="Nucleoside_phosphorylase_d"/>
</dbReference>
<sequence>MSSSRQSPLCVVATEVEASHLDPELPTLITGIGRLNAATALTDYLAHHSAPSHIINVGTAGALSKAATPGIVHPIGTVYLHDFSHEAIEAICGDSPYPPLHLNSTGLRLATGDQFIDTASARQALAKHAELVDMEGYAIAWVAQRYSIPVHLLKIVSDDANSDSRRLWHDAARQCSRLLGEWVRSQ</sequence>
<dbReference type="InterPro" id="IPR035994">
    <property type="entry name" value="Nucleoside_phosphorylase_sf"/>
</dbReference>
<evidence type="ECO:0000259" key="1">
    <source>
        <dbReference type="Pfam" id="PF01048"/>
    </source>
</evidence>
<dbReference type="CDD" id="cd09008">
    <property type="entry name" value="MTAN"/>
    <property type="match status" value="1"/>
</dbReference>
<dbReference type="GO" id="GO:0005829">
    <property type="term" value="C:cytosol"/>
    <property type="evidence" value="ECO:0007669"/>
    <property type="project" value="TreeGrafter"/>
</dbReference>
<dbReference type="NCBIfam" id="NF004168">
    <property type="entry name" value="PRK05634.1"/>
    <property type="match status" value="1"/>
</dbReference>
<dbReference type="PANTHER" id="PTHR46832">
    <property type="entry name" value="5'-METHYLTHIOADENOSINE/S-ADENOSYLHOMOCYSTEINE NUCLEOSIDASE"/>
    <property type="match status" value="1"/>
</dbReference>
<evidence type="ECO:0000313" key="3">
    <source>
        <dbReference type="Proteomes" id="UP000516320"/>
    </source>
</evidence>
<feature type="domain" description="Nucleoside phosphorylase" evidence="1">
    <location>
        <begin position="30"/>
        <end position="166"/>
    </location>
</feature>
<dbReference type="KEGG" id="cpoy:GP475_01690"/>
<dbReference type="GO" id="GO:0019284">
    <property type="term" value="P:L-methionine salvage from S-adenosylmethionine"/>
    <property type="evidence" value="ECO:0007669"/>
    <property type="project" value="TreeGrafter"/>
</dbReference>